<accession>A0ABV7Z212</accession>
<dbReference type="Pfam" id="PF11138">
    <property type="entry name" value="DUF2911"/>
    <property type="match status" value="1"/>
</dbReference>
<evidence type="ECO:0000256" key="1">
    <source>
        <dbReference type="SAM" id="Phobius"/>
    </source>
</evidence>
<evidence type="ECO:0000313" key="3">
    <source>
        <dbReference type="Proteomes" id="UP001595616"/>
    </source>
</evidence>
<evidence type="ECO:0000313" key="2">
    <source>
        <dbReference type="EMBL" id="MFC3812712.1"/>
    </source>
</evidence>
<gene>
    <name evidence="2" type="ORF">ACFOOI_18765</name>
</gene>
<protein>
    <submittedName>
        <fullName evidence="2">DUF2911 domain-containing protein</fullName>
    </submittedName>
</protein>
<comment type="caution">
    <text evidence="2">The sequence shown here is derived from an EMBL/GenBank/DDBJ whole genome shotgun (WGS) entry which is preliminary data.</text>
</comment>
<organism evidence="2 3">
    <name type="scientific">Lacihabitans lacunae</name>
    <dbReference type="NCBI Taxonomy" id="1028214"/>
    <lineage>
        <taxon>Bacteria</taxon>
        <taxon>Pseudomonadati</taxon>
        <taxon>Bacteroidota</taxon>
        <taxon>Cytophagia</taxon>
        <taxon>Cytophagales</taxon>
        <taxon>Leadbetterellaceae</taxon>
        <taxon>Lacihabitans</taxon>
    </lineage>
</organism>
<proteinExistence type="predicted"/>
<name>A0ABV7Z212_9BACT</name>
<keyword evidence="1" id="KW-0812">Transmembrane</keyword>
<dbReference type="RefSeq" id="WP_379839605.1">
    <property type="nucleotide sequence ID" value="NZ_JBHRYQ010000001.1"/>
</dbReference>
<keyword evidence="1" id="KW-0472">Membrane</keyword>
<dbReference type="InterPro" id="IPR021314">
    <property type="entry name" value="DUF2911"/>
</dbReference>
<sequence>MKKILNILFIAVGVLVITLFAIRYWTKSHSPFEKIKGDTKKGKVEIGYCRPLKKDRKIFGSVVPYETVWRTGANEATTIEFTSFGTFGGRKVKAGKYSLWTIPSPNYWTVILNNETGQWGTNYDEKADYLRFKVKAETSDKPIEQLTIKLEKEENGLNFYLGWENTVLNIPIR</sequence>
<keyword evidence="1" id="KW-1133">Transmembrane helix</keyword>
<dbReference type="Proteomes" id="UP001595616">
    <property type="component" value="Unassembled WGS sequence"/>
</dbReference>
<feature type="transmembrane region" description="Helical" evidence="1">
    <location>
        <begin position="7"/>
        <end position="26"/>
    </location>
</feature>
<dbReference type="EMBL" id="JBHRYQ010000001">
    <property type="protein sequence ID" value="MFC3812712.1"/>
    <property type="molecule type" value="Genomic_DNA"/>
</dbReference>
<keyword evidence="3" id="KW-1185">Reference proteome</keyword>
<reference evidence="3" key="1">
    <citation type="journal article" date="2019" name="Int. J. Syst. Evol. Microbiol.">
        <title>The Global Catalogue of Microorganisms (GCM) 10K type strain sequencing project: providing services to taxonomists for standard genome sequencing and annotation.</title>
        <authorList>
            <consortium name="The Broad Institute Genomics Platform"/>
            <consortium name="The Broad Institute Genome Sequencing Center for Infectious Disease"/>
            <person name="Wu L."/>
            <person name="Ma J."/>
        </authorList>
    </citation>
    <scope>NUCLEOTIDE SEQUENCE [LARGE SCALE GENOMIC DNA]</scope>
    <source>
        <strain evidence="3">CECT 7956</strain>
    </source>
</reference>